<dbReference type="EMBL" id="CP000148">
    <property type="protein sequence ID" value="ABB33030.1"/>
    <property type="molecule type" value="Genomic_DNA"/>
</dbReference>
<evidence type="ECO:0000313" key="2">
    <source>
        <dbReference type="EMBL" id="ABB33030.1"/>
    </source>
</evidence>
<proteinExistence type="predicted"/>
<dbReference type="GO" id="GO:0016301">
    <property type="term" value="F:kinase activity"/>
    <property type="evidence" value="ECO:0007669"/>
    <property type="project" value="UniProtKB-KW"/>
</dbReference>
<dbReference type="Pfam" id="PF00294">
    <property type="entry name" value="PfkB"/>
    <property type="match status" value="1"/>
</dbReference>
<gene>
    <name evidence="2" type="ordered locus">Gmet_2812</name>
</gene>
<dbReference type="InterPro" id="IPR052562">
    <property type="entry name" value="Ketohexokinase-related"/>
</dbReference>
<evidence type="ECO:0000313" key="3">
    <source>
        <dbReference type="Proteomes" id="UP000007073"/>
    </source>
</evidence>
<dbReference type="KEGG" id="gme:Gmet_2812"/>
<dbReference type="HOGENOM" id="CLU_027634_2_2_7"/>
<dbReference type="InterPro" id="IPR029056">
    <property type="entry name" value="Ribokinase-like"/>
</dbReference>
<dbReference type="PANTHER" id="PTHR42774">
    <property type="entry name" value="PHOSPHOTRANSFERASE SYSTEM TRANSPORT PROTEIN"/>
    <property type="match status" value="1"/>
</dbReference>
<reference evidence="2 3" key="1">
    <citation type="submission" date="2005-10" db="EMBL/GenBank/DDBJ databases">
        <title>Complete sequence of Geobacter metallireducens GS-15.</title>
        <authorList>
            <consortium name="US DOE Joint Genome Institute"/>
            <person name="Copeland A."/>
            <person name="Lucas S."/>
            <person name="Lapidus A."/>
            <person name="Barry K."/>
            <person name="Detter J.C."/>
            <person name="Glavina T."/>
            <person name="Hammon N."/>
            <person name="Israni S."/>
            <person name="Pitluck S."/>
            <person name="Di Bartolo G."/>
            <person name="Chain P."/>
            <person name="Schmutz J."/>
            <person name="Larimer F."/>
            <person name="Land M."/>
            <person name="Kyrpides N."/>
            <person name="Ivanova N."/>
            <person name="Richardson P."/>
        </authorList>
    </citation>
    <scope>NUCLEOTIDE SEQUENCE [LARGE SCALE GENOMIC DNA]</scope>
    <source>
        <strain evidence="3">ATCC 53774 / DSM 7210 / GS-15</strain>
    </source>
</reference>
<dbReference type="AlphaFoldDB" id="Q39RU4"/>
<keyword evidence="2" id="KW-0808">Transferase</keyword>
<keyword evidence="2" id="KW-0418">Kinase</keyword>
<dbReference type="PANTHER" id="PTHR42774:SF3">
    <property type="entry name" value="KETOHEXOKINASE"/>
    <property type="match status" value="1"/>
</dbReference>
<dbReference type="RefSeq" id="WP_004513993.1">
    <property type="nucleotide sequence ID" value="NC_007517.1"/>
</dbReference>
<reference evidence="2 3" key="2">
    <citation type="journal article" date="2009" name="BMC Microbiol.">
        <title>The genome sequence of Geobacter metallireducens: features of metabolism, physiology and regulation common and dissimilar to Geobacter sulfurreducens.</title>
        <authorList>
            <person name="Aklujkar M."/>
            <person name="Krushkal J."/>
            <person name="DiBartolo G."/>
            <person name="Lapidus A."/>
            <person name="Land M.L."/>
            <person name="Lovley D.R."/>
        </authorList>
    </citation>
    <scope>NUCLEOTIDE SEQUENCE [LARGE SCALE GENOMIC DNA]</scope>
    <source>
        <strain evidence="3">ATCC 53774 / DSM 7210 / GS-15</strain>
    </source>
</reference>
<dbReference type="Gene3D" id="3.40.1190.20">
    <property type="match status" value="1"/>
</dbReference>
<dbReference type="eggNOG" id="COG0524">
    <property type="taxonomic scope" value="Bacteria"/>
</dbReference>
<name>Q39RU4_GEOMG</name>
<evidence type="ECO:0000259" key="1">
    <source>
        <dbReference type="Pfam" id="PF00294"/>
    </source>
</evidence>
<accession>Q39RU4</accession>
<dbReference type="Proteomes" id="UP000007073">
    <property type="component" value="Chromosome"/>
</dbReference>
<protein>
    <submittedName>
        <fullName evidence="2">Carbohydrate kinase, PfkB family</fullName>
    </submittedName>
</protein>
<feature type="domain" description="Carbohydrate kinase PfkB" evidence="1">
    <location>
        <begin position="17"/>
        <end position="295"/>
    </location>
</feature>
<dbReference type="DNASU" id="3741078"/>
<dbReference type="STRING" id="269799.Gmet_2812"/>
<dbReference type="InterPro" id="IPR011611">
    <property type="entry name" value="PfkB_dom"/>
</dbReference>
<keyword evidence="3" id="KW-1185">Reference proteome</keyword>
<dbReference type="SUPFAM" id="SSF53613">
    <property type="entry name" value="Ribokinase-like"/>
    <property type="match status" value="1"/>
</dbReference>
<sequence length="321" mass="33919">MGTGRNGGRAIVATGLGQCCWDTLAVVDSYPSPDSKAEAAVWAEQAGGPTATALVALARLGIPCRFAGVVGDDDAGSRIRQALDSEGVDGAFLVTRRRGASQRAFIMIERGSGRRTIVWRRPTGDPLDPREVPDAFLAGSSLLLLDGLMADASLHAAGRARSLGIPVMVDAGRMRPGMLDITRQCDYVVAAEQFFLDLGWDRTPEHFRGLAADLGAPVVTVTLGAAGSLTWSGHEPFHVPAFTVDAVDTTGAGDVFHGGYGYGILQGWSVRETVVFASAMAAMKCRQVGAQQGIPRLPDVLEFLTRRTITVLSNPQTEVSP</sequence>
<organism evidence="2 3">
    <name type="scientific">Geobacter metallireducens (strain ATCC 53774 / DSM 7210 / GS-15)</name>
    <dbReference type="NCBI Taxonomy" id="269799"/>
    <lineage>
        <taxon>Bacteria</taxon>
        <taxon>Pseudomonadati</taxon>
        <taxon>Thermodesulfobacteriota</taxon>
        <taxon>Desulfuromonadia</taxon>
        <taxon>Geobacterales</taxon>
        <taxon>Geobacteraceae</taxon>
        <taxon>Geobacter</taxon>
    </lineage>
</organism>